<comment type="caution">
    <text evidence="20">The sequence shown here is derived from an EMBL/GenBank/DDBJ whole genome shotgun (WGS) entry which is preliminary data.</text>
</comment>
<name>A0A1F7IAQ0_9BACT</name>
<dbReference type="SUPFAM" id="SSF52980">
    <property type="entry name" value="Restriction endonuclease-like"/>
    <property type="match status" value="1"/>
</dbReference>
<evidence type="ECO:0000256" key="17">
    <source>
        <dbReference type="PROSITE-ProRule" id="PRU00560"/>
    </source>
</evidence>
<keyword evidence="4" id="KW-0227">DNA damage</keyword>
<evidence type="ECO:0000256" key="9">
    <source>
        <dbReference type="ARBA" id="ARBA00022840"/>
    </source>
</evidence>
<evidence type="ECO:0000259" key="18">
    <source>
        <dbReference type="PROSITE" id="PS51198"/>
    </source>
</evidence>
<dbReference type="Gene3D" id="3.90.320.10">
    <property type="match status" value="1"/>
</dbReference>
<comment type="catalytic activity">
    <reaction evidence="16">
        <text>ATP + H2O = ADP + phosphate + H(+)</text>
        <dbReference type="Rhea" id="RHEA:13065"/>
        <dbReference type="ChEBI" id="CHEBI:15377"/>
        <dbReference type="ChEBI" id="CHEBI:15378"/>
        <dbReference type="ChEBI" id="CHEBI:30616"/>
        <dbReference type="ChEBI" id="CHEBI:43474"/>
        <dbReference type="ChEBI" id="CHEBI:456216"/>
        <dbReference type="EC" id="5.6.2.4"/>
    </reaction>
</comment>
<dbReference type="PROSITE" id="PS50817">
    <property type="entry name" value="INTEIN_N_TER"/>
    <property type="match status" value="1"/>
</dbReference>
<evidence type="ECO:0000256" key="5">
    <source>
        <dbReference type="ARBA" id="ARBA00022801"/>
    </source>
</evidence>
<feature type="domain" description="UvrD-like helicase C-terminal" evidence="19">
    <location>
        <begin position="661"/>
        <end position="950"/>
    </location>
</feature>
<gene>
    <name evidence="20" type="ORF">A3A74_01840</name>
</gene>
<keyword evidence="10" id="KW-0651">Protein splicing</keyword>
<dbReference type="GO" id="GO:0043138">
    <property type="term" value="F:3'-5' DNA helicase activity"/>
    <property type="evidence" value="ECO:0007669"/>
    <property type="project" value="UniProtKB-EC"/>
</dbReference>
<dbReference type="GO" id="GO:0003677">
    <property type="term" value="F:DNA binding"/>
    <property type="evidence" value="ECO:0007669"/>
    <property type="project" value="UniProtKB-KW"/>
</dbReference>
<keyword evidence="11" id="KW-0238">DNA-binding</keyword>
<dbReference type="EC" id="5.6.2.4" evidence="15"/>
<comment type="similarity">
    <text evidence="1">Belongs to the helicase family. UvrD subfamily.</text>
</comment>
<evidence type="ECO:0000256" key="1">
    <source>
        <dbReference type="ARBA" id="ARBA00009922"/>
    </source>
</evidence>
<evidence type="ECO:0000256" key="3">
    <source>
        <dbReference type="ARBA" id="ARBA00022741"/>
    </source>
</evidence>
<dbReference type="InterPro" id="IPR006141">
    <property type="entry name" value="Intein_N"/>
</dbReference>
<keyword evidence="9 17" id="KW-0067">ATP-binding</keyword>
<evidence type="ECO:0000259" key="19">
    <source>
        <dbReference type="PROSITE" id="PS51217"/>
    </source>
</evidence>
<dbReference type="InterPro" id="IPR030934">
    <property type="entry name" value="Intein_C"/>
</dbReference>
<accession>A0A1F7IAQ0</accession>
<evidence type="ECO:0000256" key="8">
    <source>
        <dbReference type="ARBA" id="ARBA00022839"/>
    </source>
</evidence>
<dbReference type="CDD" id="cd00081">
    <property type="entry name" value="Hint"/>
    <property type="match status" value="2"/>
</dbReference>
<keyword evidence="8" id="KW-0269">Exonuclease</keyword>
<keyword evidence="7" id="KW-0068">Autocatalytic cleavage</keyword>
<keyword evidence="13" id="KW-0413">Isomerase</keyword>
<keyword evidence="2" id="KW-0540">Nuclease</keyword>
<dbReference type="Gene3D" id="3.40.50.300">
    <property type="entry name" value="P-loop containing nucleotide triphosphate hydrolases"/>
    <property type="match status" value="2"/>
</dbReference>
<dbReference type="SUPFAM" id="SSF52540">
    <property type="entry name" value="P-loop containing nucleoside triphosphate hydrolases"/>
    <property type="match status" value="3"/>
</dbReference>
<dbReference type="InterPro" id="IPR003586">
    <property type="entry name" value="Hint_dom_C"/>
</dbReference>
<dbReference type="InterPro" id="IPR014017">
    <property type="entry name" value="DNA_helicase_UvrD-like_C"/>
</dbReference>
<dbReference type="Gene3D" id="2.170.16.10">
    <property type="entry name" value="Hedgehog/Intein (Hint) domain"/>
    <property type="match status" value="2"/>
</dbReference>
<evidence type="ECO:0000256" key="14">
    <source>
        <dbReference type="ARBA" id="ARBA00034617"/>
    </source>
</evidence>
<dbReference type="SUPFAM" id="SSF51294">
    <property type="entry name" value="Hedgehog/intein (Hint) domain"/>
    <property type="match status" value="1"/>
</dbReference>
<evidence type="ECO:0000313" key="21">
    <source>
        <dbReference type="Proteomes" id="UP000179270"/>
    </source>
</evidence>
<dbReference type="Gene3D" id="1.10.10.160">
    <property type="match status" value="1"/>
</dbReference>
<evidence type="ECO:0000256" key="10">
    <source>
        <dbReference type="ARBA" id="ARBA00023000"/>
    </source>
</evidence>
<evidence type="ECO:0000256" key="2">
    <source>
        <dbReference type="ARBA" id="ARBA00022722"/>
    </source>
</evidence>
<evidence type="ECO:0000313" key="20">
    <source>
        <dbReference type="EMBL" id="OGK40427.1"/>
    </source>
</evidence>
<proteinExistence type="inferred from homology"/>
<dbReference type="PROSITE" id="PS51217">
    <property type="entry name" value="UVRD_HELICASE_CTER"/>
    <property type="match status" value="1"/>
</dbReference>
<dbReference type="GO" id="GO:0005829">
    <property type="term" value="C:cytosol"/>
    <property type="evidence" value="ECO:0007669"/>
    <property type="project" value="TreeGrafter"/>
</dbReference>
<feature type="binding site" evidence="17">
    <location>
        <begin position="27"/>
        <end position="34"/>
    </location>
    <ligand>
        <name>ATP</name>
        <dbReference type="ChEBI" id="CHEBI:30616"/>
    </ligand>
</feature>
<dbReference type="GO" id="GO:0005524">
    <property type="term" value="F:ATP binding"/>
    <property type="evidence" value="ECO:0007669"/>
    <property type="project" value="UniProtKB-UniRule"/>
</dbReference>
<dbReference type="GO" id="GO:0016539">
    <property type="term" value="P:intein-mediated protein splicing"/>
    <property type="evidence" value="ECO:0007669"/>
    <property type="project" value="InterPro"/>
</dbReference>
<sequence length="1316" mass="151578">MKNQEIVLNKEQQEAVNHDNGSLLIIAGAGTGKTTVVTERIKRLITEKKALPDEILALTFTEKAAQQMEKRVDVALPYGTFGLWISTFHSFCDRILRSEAINVGLSPGFKLMTDAETYLLVKKNFWSFHLKYFRPQGNPYKFIEGLIQHFSRLKDEDITPEKYLDFAKSAKEDKDKYLELAKAFKTYELLKIKEEVMDFSDLIINVLNLFRKRKEILAKYQKKFKYILVDEFQDTNFAQYQLIKLMAELKTSSNITVVGDDSQCLPGNTTITTALAKKRIDQIKKGEKILTAIGKGHTSISKVKNVFRRHAKVCLLTFVLEDGKKITLTNNHKMFCYIPSTEINKQYCYVYIMWQVNIGWRIGVTKDLASRLRLEHHADSIIGIGSYKTEAEARFFESYYSTKYNIPTVPFNPRQRQAIAGKWLKKLYDEIDTKKSAAVLAKDLSLELDSPHFLVNGVKRGVTDRVKINLHMCYRNHRSKTHKRGFVSNPSVQHAVWVETSSKKTIRKLISAGIKLTRAKKGFRYRFSTSDLKLAWQVAERLLAITDGILDKKFSVGTIYYQHKAARIMPASHILPGNYLPVCIDKKIIYKKVVKRVEELKQIEVFDLEVDKTHNFIANGVVVHNSIYKFRGAAISNILSFMKDYPESKSVILTTSYRSPQTILDASYKLIKNNNPNTLESQLGISKNLKAKNNHEGEKIELIHTDRVEEEAEKIVHFIRDYKKENKKEYKDFAILVRANNHSDAFIRAFERARVPYQFLGPGMLFQQPEIKDLIAYLKVLYDFTDSVSLYRVLSMDLWNIEARDLIAVLNKAKRSNISLFEQLEQIIEINISDDSKNKLKNFVDMVHKQQKLIPKETAGQILYYFLIDSGLLKLVVDYKTQAQEKKALNITKFFDKLKSFEATHRDASIFTVVDYLDLAMNMGESPMAAEIDWSEVNAVNILTVHSAKGLEFPVVFLTNLIEGRFPSRERKDKIPIPDNLIQEILPTGDYHLQEERRLFYVGMTRAKEKLILSASNFYGEGKRERKMSPFIGESLGIENLYNTAPSVKHSQIPLFEWEKRTEPVVENISVSKYNLGFLSYSAIQSFQICPLHFKLRYILRVPTPPTPSLSIGNSVHNALRDFYTLKKDGENEKELILNMLDNNWIRYGFTSKKHEEQSKELAKTFLLNYLKDPLHLNAKPIYIEKGFNFKIDPNLKILGKIDRVDDLGGGKIEIIDYKTGANIPRQKDLDSNLQMTLYALAAINPGIFAKKVDQIKLSLYFFDNSTKMTTYRSKEQLEEATDELLKIRDKITYSDFKCSRGIICQNCEYKILCNG</sequence>
<evidence type="ECO:0000256" key="4">
    <source>
        <dbReference type="ARBA" id="ARBA00022763"/>
    </source>
</evidence>
<dbReference type="InterPro" id="IPR006142">
    <property type="entry name" value="INTEIN"/>
</dbReference>
<dbReference type="InterPro" id="IPR027417">
    <property type="entry name" value="P-loop_NTPase"/>
</dbReference>
<evidence type="ECO:0000256" key="6">
    <source>
        <dbReference type="ARBA" id="ARBA00022806"/>
    </source>
</evidence>
<evidence type="ECO:0000256" key="13">
    <source>
        <dbReference type="ARBA" id="ARBA00023235"/>
    </source>
</evidence>
<dbReference type="PANTHER" id="PTHR11070:SF2">
    <property type="entry name" value="ATP-DEPENDENT DNA HELICASE SRS2"/>
    <property type="match status" value="1"/>
</dbReference>
<evidence type="ECO:0000256" key="12">
    <source>
        <dbReference type="ARBA" id="ARBA00023204"/>
    </source>
</evidence>
<dbReference type="GO" id="GO:0033202">
    <property type="term" value="C:DNA helicase complex"/>
    <property type="evidence" value="ECO:0007669"/>
    <property type="project" value="TreeGrafter"/>
</dbReference>
<dbReference type="GO" id="GO:0000725">
    <property type="term" value="P:recombinational repair"/>
    <property type="evidence" value="ECO:0007669"/>
    <property type="project" value="TreeGrafter"/>
</dbReference>
<dbReference type="SMART" id="SM00305">
    <property type="entry name" value="HintC"/>
    <property type="match status" value="1"/>
</dbReference>
<organism evidence="20 21">
    <name type="scientific">Candidatus Roizmanbacteria bacterium RIFCSPLOWO2_01_FULL_35_13</name>
    <dbReference type="NCBI Taxonomy" id="1802055"/>
    <lineage>
        <taxon>Bacteria</taxon>
        <taxon>Candidatus Roizmaniibacteriota</taxon>
    </lineage>
</organism>
<dbReference type="Proteomes" id="UP000179270">
    <property type="component" value="Unassembled WGS sequence"/>
</dbReference>
<dbReference type="InterPro" id="IPR003587">
    <property type="entry name" value="Hint_dom_N"/>
</dbReference>
<dbReference type="GO" id="GO:0004527">
    <property type="term" value="F:exonuclease activity"/>
    <property type="evidence" value="ECO:0007669"/>
    <property type="project" value="UniProtKB-KW"/>
</dbReference>
<dbReference type="PROSITE" id="PS51198">
    <property type="entry name" value="UVRD_HELICASE_ATP_BIND"/>
    <property type="match status" value="1"/>
</dbReference>
<keyword evidence="6 17" id="KW-0347">Helicase</keyword>
<dbReference type="InterPro" id="IPR014016">
    <property type="entry name" value="UvrD-like_ATP-bd"/>
</dbReference>
<keyword evidence="3 17" id="KW-0547">Nucleotide-binding</keyword>
<dbReference type="Pfam" id="PF00580">
    <property type="entry name" value="UvrD-helicase"/>
    <property type="match status" value="1"/>
</dbReference>
<keyword evidence="12" id="KW-0234">DNA repair</keyword>
<keyword evidence="5 17" id="KW-0378">Hydrolase</keyword>
<dbReference type="InterPro" id="IPR036844">
    <property type="entry name" value="Hint_dom_sf"/>
</dbReference>
<dbReference type="EMBL" id="MGAF01000033">
    <property type="protein sequence ID" value="OGK40427.1"/>
    <property type="molecule type" value="Genomic_DNA"/>
</dbReference>
<dbReference type="Pfam" id="PF13361">
    <property type="entry name" value="UvrD_C"/>
    <property type="match status" value="1"/>
</dbReference>
<dbReference type="InterPro" id="IPR011604">
    <property type="entry name" value="PDDEXK-like_dom_sf"/>
</dbReference>
<dbReference type="NCBIfam" id="TIGR01443">
    <property type="entry name" value="intein_Cterm"/>
    <property type="match status" value="1"/>
</dbReference>
<dbReference type="InterPro" id="IPR038726">
    <property type="entry name" value="PDDEXK_AddAB-type"/>
</dbReference>
<reference evidence="20 21" key="1">
    <citation type="journal article" date="2016" name="Nat. Commun.">
        <title>Thousands of microbial genomes shed light on interconnected biogeochemical processes in an aquifer system.</title>
        <authorList>
            <person name="Anantharaman K."/>
            <person name="Brown C.T."/>
            <person name="Hug L.A."/>
            <person name="Sharon I."/>
            <person name="Castelle C.J."/>
            <person name="Probst A.J."/>
            <person name="Thomas B.C."/>
            <person name="Singh A."/>
            <person name="Wilkins M.J."/>
            <person name="Karaoz U."/>
            <person name="Brodie E.L."/>
            <person name="Williams K.H."/>
            <person name="Hubbard S.S."/>
            <person name="Banfield J.F."/>
        </authorList>
    </citation>
    <scope>NUCLEOTIDE SEQUENCE [LARGE SCALE GENOMIC DNA]</scope>
</reference>
<dbReference type="STRING" id="1802055.A3A74_01840"/>
<dbReference type="InterPro" id="IPR011335">
    <property type="entry name" value="Restrct_endonuc-II-like"/>
</dbReference>
<dbReference type="PROSITE" id="PS50818">
    <property type="entry name" value="INTEIN_C_TER"/>
    <property type="match status" value="1"/>
</dbReference>
<evidence type="ECO:0000256" key="7">
    <source>
        <dbReference type="ARBA" id="ARBA00022813"/>
    </source>
</evidence>
<evidence type="ECO:0000256" key="11">
    <source>
        <dbReference type="ARBA" id="ARBA00023125"/>
    </source>
</evidence>
<dbReference type="Pfam" id="PF12705">
    <property type="entry name" value="PDDEXK_1"/>
    <property type="match status" value="1"/>
</dbReference>
<dbReference type="PRINTS" id="PR00379">
    <property type="entry name" value="INTEIN"/>
</dbReference>
<protein>
    <recommendedName>
        <fullName evidence="15">DNA 3'-5' helicase</fullName>
        <ecNumber evidence="15">5.6.2.4</ecNumber>
    </recommendedName>
</protein>
<feature type="domain" description="UvrD-like helicase ATP-binding" evidence="18">
    <location>
        <begin position="6"/>
        <end position="335"/>
    </location>
</feature>
<dbReference type="Pfam" id="PF14890">
    <property type="entry name" value="Intein_splicing"/>
    <property type="match status" value="1"/>
</dbReference>
<evidence type="ECO:0000256" key="16">
    <source>
        <dbReference type="ARBA" id="ARBA00048988"/>
    </source>
</evidence>
<dbReference type="PANTHER" id="PTHR11070">
    <property type="entry name" value="UVRD / RECB / PCRA DNA HELICASE FAMILY MEMBER"/>
    <property type="match status" value="1"/>
</dbReference>
<dbReference type="Gene3D" id="1.10.486.10">
    <property type="entry name" value="PCRA, domain 4"/>
    <property type="match status" value="1"/>
</dbReference>
<evidence type="ECO:0000256" key="15">
    <source>
        <dbReference type="ARBA" id="ARBA00034808"/>
    </source>
</evidence>
<dbReference type="CDD" id="cd17932">
    <property type="entry name" value="DEXQc_UvrD"/>
    <property type="match status" value="1"/>
</dbReference>
<dbReference type="InterPro" id="IPR000212">
    <property type="entry name" value="DNA_helicase_UvrD/REP"/>
</dbReference>
<dbReference type="SMART" id="SM00306">
    <property type="entry name" value="HintN"/>
    <property type="match status" value="1"/>
</dbReference>
<dbReference type="InterPro" id="IPR013986">
    <property type="entry name" value="DExx_box_DNA_helicase_dom_sf"/>
</dbReference>
<comment type="catalytic activity">
    <reaction evidence="14">
        <text>Couples ATP hydrolysis with the unwinding of duplex DNA by translocating in the 3'-5' direction.</text>
        <dbReference type="EC" id="5.6.2.4"/>
    </reaction>
</comment>